<dbReference type="InterPro" id="IPR001296">
    <property type="entry name" value="Glyco_trans_1"/>
</dbReference>
<dbReference type="RefSeq" id="WP_106167388.1">
    <property type="nucleotide sequence ID" value="NZ_JAVKZF010000002.1"/>
</dbReference>
<evidence type="ECO:0000313" key="3">
    <source>
        <dbReference type="EMBL" id="RUT01932.1"/>
    </source>
</evidence>
<dbReference type="SUPFAM" id="SSF53756">
    <property type="entry name" value="UDP-Glycosyltransferase/glycogen phosphorylase"/>
    <property type="match status" value="1"/>
</dbReference>
<proteinExistence type="predicted"/>
<sequence length="477" mass="53316">MKNLTSLVSSKQNDTNQPQLLPSSNQSEPAIALLHCYDLIDDFLDSINISFETFCQKFLGSWMFGYIDALKQVGVRTVLFCISARVDRPSRFIHEPTGTTICVLPPLKIYHVYRAVRRRSLNVYGGSETSSFQKIQDKSHIRRSLLTNIKDLVKSVGTYLSTPWGLLARELRRENCQAILCQEYEYARFDTCVLLGKLMCLPVFATFQGGNKTESFLEVPLRHLSLRSCTGVIIAPQTETQRVRDRYKIPSHKIARIFNPLDVAAWQALDRSEARAALGIPLDAKVVVWHGRVEIERKGLDILLEAWKQICCERAGKDLRLLLVGTGSDADRFRQLIADTQTKGVMWLNEFVSDRAVIQQYLSAADVYTLPSRQEGFPVAPIEAMACSLPIVAADAPGVSDIFEGGEASGGIVVPRGDASALTLALGRFLDNRAGRRELGQRARRRVESCFSPEVIGKQLRDVLLNPSLQNNFNANQ</sequence>
<evidence type="ECO:0000256" key="1">
    <source>
        <dbReference type="SAM" id="MobiDB-lite"/>
    </source>
</evidence>
<organism evidence="3 4">
    <name type="scientific">Chroococcidiopsis cubana SAG 39.79</name>
    <dbReference type="NCBI Taxonomy" id="388085"/>
    <lineage>
        <taxon>Bacteria</taxon>
        <taxon>Bacillati</taxon>
        <taxon>Cyanobacteriota</taxon>
        <taxon>Cyanophyceae</taxon>
        <taxon>Chroococcidiopsidales</taxon>
        <taxon>Chroococcidiopsidaceae</taxon>
        <taxon>Chroococcidiopsis</taxon>
    </lineage>
</organism>
<protein>
    <recommendedName>
        <fullName evidence="2">Glycosyl transferase family 1 domain-containing protein</fullName>
    </recommendedName>
</protein>
<accession>A0AB37UAD2</accession>
<gene>
    <name evidence="3" type="ORF">DSM107010_64360</name>
</gene>
<feature type="region of interest" description="Disordered" evidence="1">
    <location>
        <begin position="1"/>
        <end position="24"/>
    </location>
</feature>
<dbReference type="EMBL" id="RSCK01000119">
    <property type="protein sequence ID" value="RUT01932.1"/>
    <property type="molecule type" value="Genomic_DNA"/>
</dbReference>
<keyword evidence="4" id="KW-1185">Reference proteome</keyword>
<dbReference type="Gene3D" id="3.40.50.2000">
    <property type="entry name" value="Glycogen Phosphorylase B"/>
    <property type="match status" value="2"/>
</dbReference>
<reference evidence="3 4" key="1">
    <citation type="journal article" date="2019" name="Genome Biol. Evol.">
        <title>Day and night: Metabolic profiles and evolutionary relationships of six axenic non-marine cyanobacteria.</title>
        <authorList>
            <person name="Will S.E."/>
            <person name="Henke P."/>
            <person name="Boedeker C."/>
            <person name="Huang S."/>
            <person name="Brinkmann H."/>
            <person name="Rohde M."/>
            <person name="Jarek M."/>
            <person name="Friedl T."/>
            <person name="Seufert S."/>
            <person name="Schumacher M."/>
            <person name="Overmann J."/>
            <person name="Neumann-Schaal M."/>
            <person name="Petersen J."/>
        </authorList>
    </citation>
    <scope>NUCLEOTIDE SEQUENCE [LARGE SCALE GENOMIC DNA]</scope>
    <source>
        <strain evidence="3 4">SAG 39.79</strain>
    </source>
</reference>
<evidence type="ECO:0000313" key="4">
    <source>
        <dbReference type="Proteomes" id="UP000282574"/>
    </source>
</evidence>
<dbReference type="Proteomes" id="UP000282574">
    <property type="component" value="Unassembled WGS sequence"/>
</dbReference>
<name>A0AB37UAD2_9CYAN</name>
<dbReference type="Pfam" id="PF00534">
    <property type="entry name" value="Glycos_transf_1"/>
    <property type="match status" value="1"/>
</dbReference>
<dbReference type="CDD" id="cd03801">
    <property type="entry name" value="GT4_PimA-like"/>
    <property type="match status" value="1"/>
</dbReference>
<evidence type="ECO:0000259" key="2">
    <source>
        <dbReference type="Pfam" id="PF00534"/>
    </source>
</evidence>
<dbReference type="AlphaFoldDB" id="A0AB37UAD2"/>
<dbReference type="PANTHER" id="PTHR12526">
    <property type="entry name" value="GLYCOSYLTRANSFERASE"/>
    <property type="match status" value="1"/>
</dbReference>
<feature type="domain" description="Glycosyl transferase family 1" evidence="2">
    <location>
        <begin position="270"/>
        <end position="446"/>
    </location>
</feature>
<comment type="caution">
    <text evidence="3">The sequence shown here is derived from an EMBL/GenBank/DDBJ whole genome shotgun (WGS) entry which is preliminary data.</text>
</comment>